<comment type="caution">
    <text evidence="6">The sequence shown here is derived from an EMBL/GenBank/DDBJ whole genome shotgun (WGS) entry which is preliminary data.</text>
</comment>
<dbReference type="PANTHER" id="PTHR30329">
    <property type="entry name" value="STATOR ELEMENT OF FLAGELLAR MOTOR COMPLEX"/>
    <property type="match status" value="1"/>
</dbReference>
<dbReference type="Pfam" id="PF00691">
    <property type="entry name" value="OmpA"/>
    <property type="match status" value="1"/>
</dbReference>
<evidence type="ECO:0000313" key="7">
    <source>
        <dbReference type="Proteomes" id="UP001595528"/>
    </source>
</evidence>
<evidence type="ECO:0000256" key="3">
    <source>
        <dbReference type="ARBA" id="ARBA00023237"/>
    </source>
</evidence>
<dbReference type="InterPro" id="IPR006664">
    <property type="entry name" value="OMP_bac"/>
</dbReference>
<dbReference type="SUPFAM" id="SSF103088">
    <property type="entry name" value="OmpA-like"/>
    <property type="match status" value="1"/>
</dbReference>
<keyword evidence="7" id="KW-1185">Reference proteome</keyword>
<proteinExistence type="predicted"/>
<name>A0ABV7LA02_9PROT</name>
<protein>
    <submittedName>
        <fullName evidence="6">OmpA family protein</fullName>
    </submittedName>
</protein>
<dbReference type="InterPro" id="IPR050330">
    <property type="entry name" value="Bact_OuterMem_StrucFunc"/>
</dbReference>
<evidence type="ECO:0000256" key="2">
    <source>
        <dbReference type="ARBA" id="ARBA00023136"/>
    </source>
</evidence>
<dbReference type="InterPro" id="IPR036737">
    <property type="entry name" value="OmpA-like_sf"/>
</dbReference>
<dbReference type="CDD" id="cd07185">
    <property type="entry name" value="OmpA_C-like"/>
    <property type="match status" value="1"/>
</dbReference>
<dbReference type="Gene3D" id="3.30.1330.60">
    <property type="entry name" value="OmpA-like domain"/>
    <property type="match status" value="1"/>
</dbReference>
<evidence type="ECO:0000256" key="1">
    <source>
        <dbReference type="ARBA" id="ARBA00004442"/>
    </source>
</evidence>
<dbReference type="PANTHER" id="PTHR30329:SF21">
    <property type="entry name" value="LIPOPROTEIN YIAD-RELATED"/>
    <property type="match status" value="1"/>
</dbReference>
<dbReference type="PRINTS" id="PR01021">
    <property type="entry name" value="OMPADOMAIN"/>
</dbReference>
<accession>A0ABV7LA02</accession>
<comment type="subcellular location">
    <subcellularLocation>
        <location evidence="1">Cell outer membrane</location>
    </subcellularLocation>
</comment>
<sequence>MFSSFGYQGDYIQNLSVSGNSFSAELARDYKDLALYERDEMVDWPDAELFSEKAIAAANNQQVMPENPADWNIETQQEMAELQAGRAELIQALDAGGRTRAPDIAALAQVKYDCWVEQQEEGWQTTHIRACKDDFYAALAALQQALQPTQVAVMTEAEQVVVYFEFDRSNITPRAAQALNEFARLLPPRQSVGLVIAGHTDTSGSASYNEALSARRAEAVQDYLADLGVTATELAEIEILALGETDLAVQTGDGVRLPENRRVVVQVNQDR</sequence>
<dbReference type="RefSeq" id="WP_379906969.1">
    <property type="nucleotide sequence ID" value="NZ_JBHRTR010000054.1"/>
</dbReference>
<dbReference type="PROSITE" id="PS51123">
    <property type="entry name" value="OMPA_2"/>
    <property type="match status" value="1"/>
</dbReference>
<keyword evidence="3" id="KW-0998">Cell outer membrane</keyword>
<keyword evidence="2 4" id="KW-0472">Membrane</keyword>
<gene>
    <name evidence="6" type="ORF">ACFOGJ_29795</name>
</gene>
<evidence type="ECO:0000256" key="4">
    <source>
        <dbReference type="PROSITE-ProRule" id="PRU00473"/>
    </source>
</evidence>
<feature type="domain" description="OmpA-like" evidence="5">
    <location>
        <begin position="151"/>
        <end position="271"/>
    </location>
</feature>
<dbReference type="InterPro" id="IPR006665">
    <property type="entry name" value="OmpA-like"/>
</dbReference>
<reference evidence="7" key="1">
    <citation type="journal article" date="2019" name="Int. J. Syst. Evol. Microbiol.">
        <title>The Global Catalogue of Microorganisms (GCM) 10K type strain sequencing project: providing services to taxonomists for standard genome sequencing and annotation.</title>
        <authorList>
            <consortium name="The Broad Institute Genomics Platform"/>
            <consortium name="The Broad Institute Genome Sequencing Center for Infectious Disease"/>
            <person name="Wu L."/>
            <person name="Ma J."/>
        </authorList>
    </citation>
    <scope>NUCLEOTIDE SEQUENCE [LARGE SCALE GENOMIC DNA]</scope>
    <source>
        <strain evidence="7">KCTC 42964</strain>
    </source>
</reference>
<dbReference type="EMBL" id="JBHRTR010000054">
    <property type="protein sequence ID" value="MFC3231479.1"/>
    <property type="molecule type" value="Genomic_DNA"/>
</dbReference>
<dbReference type="Proteomes" id="UP001595528">
    <property type="component" value="Unassembled WGS sequence"/>
</dbReference>
<organism evidence="6 7">
    <name type="scientific">Marinibaculum pumilum</name>
    <dbReference type="NCBI Taxonomy" id="1766165"/>
    <lineage>
        <taxon>Bacteria</taxon>
        <taxon>Pseudomonadati</taxon>
        <taxon>Pseudomonadota</taxon>
        <taxon>Alphaproteobacteria</taxon>
        <taxon>Rhodospirillales</taxon>
        <taxon>Rhodospirillaceae</taxon>
        <taxon>Marinibaculum</taxon>
    </lineage>
</organism>
<evidence type="ECO:0000259" key="5">
    <source>
        <dbReference type="PROSITE" id="PS51123"/>
    </source>
</evidence>
<evidence type="ECO:0000313" key="6">
    <source>
        <dbReference type="EMBL" id="MFC3231479.1"/>
    </source>
</evidence>